<feature type="compositionally biased region" description="Basic and acidic residues" evidence="1">
    <location>
        <begin position="62"/>
        <end position="77"/>
    </location>
</feature>
<keyword evidence="4" id="KW-1185">Reference proteome</keyword>
<sequence>MNSSLVILVSVLTLGAAQMTFSDGWEKRQPSRPFSHHYAHQKVTRSGGHSFQPDAVADAAGADEKTPAEASTKNDKEITPITTCMEEYMNGIRQLHAAMMELYGRFQTCENAVANPLLSGTQGKTSPARY</sequence>
<evidence type="ECO:0000313" key="4">
    <source>
        <dbReference type="Proteomes" id="UP001328107"/>
    </source>
</evidence>
<proteinExistence type="predicted"/>
<protein>
    <submittedName>
        <fullName evidence="3">Uncharacterized protein</fullName>
    </submittedName>
</protein>
<name>A0AAN5DD66_9BILA</name>
<feature type="compositionally biased region" description="Basic residues" evidence="1">
    <location>
        <begin position="34"/>
        <end position="43"/>
    </location>
</feature>
<keyword evidence="2" id="KW-0732">Signal</keyword>
<evidence type="ECO:0000256" key="1">
    <source>
        <dbReference type="SAM" id="MobiDB-lite"/>
    </source>
</evidence>
<dbReference type="AlphaFoldDB" id="A0AAN5DD66"/>
<accession>A0AAN5DD66</accession>
<evidence type="ECO:0000256" key="2">
    <source>
        <dbReference type="SAM" id="SignalP"/>
    </source>
</evidence>
<feature type="signal peptide" evidence="2">
    <location>
        <begin position="1"/>
        <end position="17"/>
    </location>
</feature>
<comment type="caution">
    <text evidence="3">The sequence shown here is derived from an EMBL/GenBank/DDBJ whole genome shotgun (WGS) entry which is preliminary data.</text>
</comment>
<gene>
    <name evidence="3" type="ORF">PMAYCL1PPCAC_31129</name>
</gene>
<feature type="region of interest" description="Disordered" evidence="1">
    <location>
        <begin position="25"/>
        <end position="77"/>
    </location>
</feature>
<organism evidence="3 4">
    <name type="scientific">Pristionchus mayeri</name>
    <dbReference type="NCBI Taxonomy" id="1317129"/>
    <lineage>
        <taxon>Eukaryota</taxon>
        <taxon>Metazoa</taxon>
        <taxon>Ecdysozoa</taxon>
        <taxon>Nematoda</taxon>
        <taxon>Chromadorea</taxon>
        <taxon>Rhabditida</taxon>
        <taxon>Rhabditina</taxon>
        <taxon>Diplogasteromorpha</taxon>
        <taxon>Diplogasteroidea</taxon>
        <taxon>Neodiplogasteridae</taxon>
        <taxon>Pristionchus</taxon>
    </lineage>
</organism>
<reference evidence="4" key="1">
    <citation type="submission" date="2022-10" db="EMBL/GenBank/DDBJ databases">
        <title>Genome assembly of Pristionchus species.</title>
        <authorList>
            <person name="Yoshida K."/>
            <person name="Sommer R.J."/>
        </authorList>
    </citation>
    <scope>NUCLEOTIDE SEQUENCE [LARGE SCALE GENOMIC DNA]</scope>
    <source>
        <strain evidence="4">RS5460</strain>
    </source>
</reference>
<evidence type="ECO:0000313" key="3">
    <source>
        <dbReference type="EMBL" id="GMR60934.1"/>
    </source>
</evidence>
<dbReference type="EMBL" id="BTRK01000006">
    <property type="protein sequence ID" value="GMR60934.1"/>
    <property type="molecule type" value="Genomic_DNA"/>
</dbReference>
<dbReference type="Proteomes" id="UP001328107">
    <property type="component" value="Unassembled WGS sequence"/>
</dbReference>
<feature type="chain" id="PRO_5043007249" evidence="2">
    <location>
        <begin position="18"/>
        <end position="130"/>
    </location>
</feature>